<evidence type="ECO:0000256" key="1">
    <source>
        <dbReference type="ARBA" id="ARBA00007074"/>
    </source>
</evidence>
<feature type="domain" description="NlpC/P60" evidence="5">
    <location>
        <begin position="54"/>
        <end position="171"/>
    </location>
</feature>
<dbReference type="Proteomes" id="UP000273977">
    <property type="component" value="Unassembled WGS sequence"/>
</dbReference>
<dbReference type="OrthoDB" id="1654978at2"/>
<dbReference type="GO" id="GO:0008234">
    <property type="term" value="F:cysteine-type peptidase activity"/>
    <property type="evidence" value="ECO:0007669"/>
    <property type="project" value="UniProtKB-KW"/>
</dbReference>
<keyword evidence="7" id="KW-1185">Reference proteome</keyword>
<dbReference type="GO" id="GO:0006508">
    <property type="term" value="P:proteolysis"/>
    <property type="evidence" value="ECO:0007669"/>
    <property type="project" value="UniProtKB-KW"/>
</dbReference>
<dbReference type="Gene3D" id="3.90.1720.10">
    <property type="entry name" value="endopeptidase domain like (from Nostoc punctiforme)"/>
    <property type="match status" value="1"/>
</dbReference>
<evidence type="ECO:0000256" key="3">
    <source>
        <dbReference type="ARBA" id="ARBA00022801"/>
    </source>
</evidence>
<dbReference type="InterPro" id="IPR051202">
    <property type="entry name" value="Peptidase_C40"/>
</dbReference>
<comment type="caution">
    <text evidence="6">The sequence shown here is derived from an EMBL/GenBank/DDBJ whole genome shotgun (WGS) entry which is preliminary data.</text>
</comment>
<evidence type="ECO:0000256" key="2">
    <source>
        <dbReference type="ARBA" id="ARBA00022670"/>
    </source>
</evidence>
<gene>
    <name evidence="6" type="ORF">EF384_04250</name>
</gene>
<dbReference type="InterPro" id="IPR000064">
    <property type="entry name" value="NLP_P60_dom"/>
</dbReference>
<reference evidence="6 7" key="1">
    <citation type="submission" date="2018-11" db="EMBL/GenBank/DDBJ databases">
        <title>Aerococcus sp. SJQ22, whole genome shotgun sequence.</title>
        <authorList>
            <person name="Sun L."/>
            <person name="Gao X."/>
            <person name="Chen W."/>
            <person name="Huang K."/>
        </authorList>
    </citation>
    <scope>NUCLEOTIDE SEQUENCE [LARGE SCALE GENOMIC DNA]</scope>
    <source>
        <strain evidence="6 7">SJQ22</strain>
    </source>
</reference>
<proteinExistence type="inferred from homology"/>
<dbReference type="RefSeq" id="WP_123779744.1">
    <property type="nucleotide sequence ID" value="NZ_RKMG01000009.1"/>
</dbReference>
<evidence type="ECO:0000313" key="7">
    <source>
        <dbReference type="Proteomes" id="UP000273977"/>
    </source>
</evidence>
<accession>A0A3N4GNT5</accession>
<keyword evidence="4" id="KW-0788">Thiol protease</keyword>
<name>A0A3N4GNT5_9LACT</name>
<sequence length="171" mass="19218">MKYVKLKLLSIFFISISGFFVNAQLVYGQTRDQANTNTTELLVSPEISDIYLNDQERQAIIQEGIALLGQPYVWGGNTIGGFDCSGFIEYIFKKEGKYMPRTTQQQQYFGDKIPVNQALPGDLYFFEDNGDVYHVALALGEGAYIHSPSPGHNVSYGHTSRFQAQFALRVL</sequence>
<evidence type="ECO:0000259" key="5">
    <source>
        <dbReference type="PROSITE" id="PS51935"/>
    </source>
</evidence>
<dbReference type="PANTHER" id="PTHR47053:SF1">
    <property type="entry name" value="MUREIN DD-ENDOPEPTIDASE MEPH-RELATED"/>
    <property type="match status" value="1"/>
</dbReference>
<keyword evidence="2" id="KW-0645">Protease</keyword>
<dbReference type="EMBL" id="RKMG01000009">
    <property type="protein sequence ID" value="RPA60781.1"/>
    <property type="molecule type" value="Genomic_DNA"/>
</dbReference>
<evidence type="ECO:0000313" key="6">
    <source>
        <dbReference type="EMBL" id="RPA60781.1"/>
    </source>
</evidence>
<dbReference type="Pfam" id="PF00877">
    <property type="entry name" value="NLPC_P60"/>
    <property type="match status" value="1"/>
</dbReference>
<evidence type="ECO:0000256" key="4">
    <source>
        <dbReference type="ARBA" id="ARBA00022807"/>
    </source>
</evidence>
<dbReference type="SUPFAM" id="SSF54001">
    <property type="entry name" value="Cysteine proteinases"/>
    <property type="match status" value="1"/>
</dbReference>
<organism evidence="6 7">
    <name type="scientific">Aerococcus agrisoli</name>
    <dbReference type="NCBI Taxonomy" id="2487350"/>
    <lineage>
        <taxon>Bacteria</taxon>
        <taxon>Bacillati</taxon>
        <taxon>Bacillota</taxon>
        <taxon>Bacilli</taxon>
        <taxon>Lactobacillales</taxon>
        <taxon>Aerococcaceae</taxon>
        <taxon>Aerococcus</taxon>
    </lineage>
</organism>
<keyword evidence="3" id="KW-0378">Hydrolase</keyword>
<dbReference type="InterPro" id="IPR038765">
    <property type="entry name" value="Papain-like_cys_pep_sf"/>
</dbReference>
<dbReference type="AlphaFoldDB" id="A0A3N4GNT5"/>
<protein>
    <submittedName>
        <fullName evidence="6">NlpC/P60 family protein</fullName>
    </submittedName>
</protein>
<comment type="similarity">
    <text evidence="1">Belongs to the peptidase C40 family.</text>
</comment>
<dbReference type="PANTHER" id="PTHR47053">
    <property type="entry name" value="MUREIN DD-ENDOPEPTIDASE MEPH-RELATED"/>
    <property type="match status" value="1"/>
</dbReference>
<dbReference type="PROSITE" id="PS51935">
    <property type="entry name" value="NLPC_P60"/>
    <property type="match status" value="1"/>
</dbReference>